<dbReference type="InterPro" id="IPR047738">
    <property type="entry name" value="SAV_2336-like_N"/>
</dbReference>
<sequence length="1201" mass="127425">MTGDAGRLGEDLRALLAVLADSGVPLAQEELLDALWLARRLPTGADDAPVRRALARQSALAEAGAPADEDTDAVDTDGDYLLAPPTGPVRGRADPGPAAPWLTASPPASLPSDLPSLPPDDRAVAGLHAAPGHAAAADADADRTADGPPGALALRVPEGKALRAELRIGRALRPLKQHRPSLSRHELDVEATVTALAETGLPDVALRPARERWLDLALVIDDGMSMLLWQRLAAEIRVMMERLGAFRLVRTYGLHSRGPAAPSELSGRPFDPSATALASRTLADPSGHTLVLVLSDGMGPAWRDGRKHEAVLRWARCGPTAILHALPRRMWDGSGIRAQRWQVTTRQSGAPNTEWTVADPVLPAGLAAFDGIPVPVIEPEPGSMTAWARLVAAPGGSALMSLLSRPEAARGDGAPRADGLGEVQRFRDAASPEAYRLAAHLAAVAPVSVPVMRLVQAAVPWQADTAHLAEVFLGGLLRPAQAGPHEEPLPPQHRAFDFTRTARDALLDAVPTAELMDTGRLIGHRLGQLAGRAPDFPAWLRHPGGPDGLPAGARAFAEVGPRLAARFGAPALPPPRPPRAPEPAAPPASPKPVPVPVPVPMPVPVPERAPETEAEVPWAQGATYACSSCEEPVDPYDRYCGFCGHDLAHGRLTWSRSYPQSIGPYQIYGNIGMGPELDYDLYLGHAPYELSHVAVRTLRRGAPEEALVGLRMEAEALRRMGGMFAPSLMDRGLHHDPPWTAQEIIRGSDGSLPVRLSTLLNPMSNSAVPALDARTADLIGLRLAEAVSMCSSKDITLGSLTAHTVLVVDRTVKLVGWTTATIDGRYQPLAFAREANVLALGEILQALRGGRATAADALIAACLDPDPEARPTAEQVAQALARHMADPEGGTVSAPVPQAASPSPLITAPAPEAPRPRSTRRSRLTSLFRRGERAAEAERQRESELIRRPLPAAHRIAVISRPVGAGRTTTTVALGSILASRREDKVIAVDVTPGGDAFERHVPRESAATIRDLALSSPHLDGYATIRRFTSQAPSGLEILAGSTSPQIDDEAYRRAVDVLGRGYSIILSDSDTSALDDTVHGVIDLADQLIVVTTPAVERIRSAGTTMARLAAQGHSDLVRRAITVLNQPHETPEPPKSRVEELMAYYQTLCRGVVTVPHDPYLASGGAIDFSRLHPGTLDAYTRLAALVAEGFAPSPPGR</sequence>
<evidence type="ECO:0000256" key="1">
    <source>
        <dbReference type="SAM" id="MobiDB-lite"/>
    </source>
</evidence>
<dbReference type="NCBIfam" id="NF041121">
    <property type="entry name" value="SAV_2336_NTERM"/>
    <property type="match status" value="1"/>
</dbReference>
<reference evidence="3 4" key="2">
    <citation type="submission" date="2021-03" db="EMBL/GenBank/DDBJ databases">
        <title>Genomic Encyclopedia of Type Strains, Phase IV (KMG-IV): sequencing the most valuable type-strain genomes for metagenomic binning, comparative biology and taxonomic classification.</title>
        <authorList>
            <person name="Goeker M."/>
        </authorList>
    </citation>
    <scope>NUCLEOTIDE SEQUENCE [LARGE SCALE GENOMIC DNA]</scope>
    <source>
        <strain evidence="3 4">DSM 41954</strain>
    </source>
</reference>
<dbReference type="HOGENOM" id="CLU_003396_0_0_11"/>
<feature type="compositionally biased region" description="Low complexity" evidence="1">
    <location>
        <begin position="99"/>
        <end position="115"/>
    </location>
</feature>
<dbReference type="InterPro" id="IPR027417">
    <property type="entry name" value="P-loop_NTPase"/>
</dbReference>
<feature type="region of interest" description="Disordered" evidence="1">
    <location>
        <begin position="56"/>
        <end position="151"/>
    </location>
</feature>
<feature type="compositionally biased region" description="Basic and acidic residues" evidence="1">
    <location>
        <begin position="929"/>
        <end position="942"/>
    </location>
</feature>
<dbReference type="EMBL" id="JAGGLR010000039">
    <property type="protein sequence ID" value="MBP2068297.1"/>
    <property type="molecule type" value="Genomic_DNA"/>
</dbReference>
<dbReference type="AlphaFoldDB" id="A0A060ZHZ6"/>
<dbReference type="GO" id="GO:0016887">
    <property type="term" value="F:ATP hydrolysis activity"/>
    <property type="evidence" value="ECO:0007669"/>
    <property type="project" value="TreeGrafter"/>
</dbReference>
<organism evidence="2">
    <name type="scientific">Streptomyces iranensis</name>
    <dbReference type="NCBI Taxonomy" id="576784"/>
    <lineage>
        <taxon>Bacteria</taxon>
        <taxon>Bacillati</taxon>
        <taxon>Actinomycetota</taxon>
        <taxon>Actinomycetes</taxon>
        <taxon>Kitasatosporales</taxon>
        <taxon>Streptomycetaceae</taxon>
        <taxon>Streptomyces</taxon>
        <taxon>Streptomyces violaceusniger group</taxon>
    </lineage>
</organism>
<evidence type="ECO:0000313" key="2">
    <source>
        <dbReference type="EMBL" id="CDR05685.1"/>
    </source>
</evidence>
<protein>
    <submittedName>
        <fullName evidence="3">MinD-like ATPase involved in chromosome partitioning or flagellar assembly</fullName>
    </submittedName>
    <submittedName>
        <fullName evidence="2">NB-ARC domain protein</fullName>
    </submittedName>
</protein>
<name>A0A060ZHZ6_9ACTN</name>
<dbReference type="Gene3D" id="3.40.50.300">
    <property type="entry name" value="P-loop containing nucleotide triphosphate hydrolases"/>
    <property type="match status" value="1"/>
</dbReference>
<dbReference type="GO" id="GO:0005524">
    <property type="term" value="F:ATP binding"/>
    <property type="evidence" value="ECO:0007669"/>
    <property type="project" value="TreeGrafter"/>
</dbReference>
<accession>A0A060ZHZ6</accession>
<dbReference type="PANTHER" id="PTHR43384">
    <property type="entry name" value="SEPTUM SITE-DETERMINING PROTEIN MIND HOMOLOG, CHLOROPLASTIC-RELATED"/>
    <property type="match status" value="1"/>
</dbReference>
<dbReference type="EMBL" id="LK022848">
    <property type="protein sequence ID" value="CDR05685.1"/>
    <property type="molecule type" value="Genomic_DNA"/>
</dbReference>
<gene>
    <name evidence="3" type="ORF">J2Z30_009366</name>
    <name evidence="2" type="ORF">SIRAN2625</name>
</gene>
<feature type="compositionally biased region" description="Pro residues" evidence="1">
    <location>
        <begin position="571"/>
        <end position="594"/>
    </location>
</feature>
<dbReference type="GeneID" id="32472906"/>
<dbReference type="GO" id="GO:0005829">
    <property type="term" value="C:cytosol"/>
    <property type="evidence" value="ECO:0007669"/>
    <property type="project" value="TreeGrafter"/>
</dbReference>
<dbReference type="SUPFAM" id="SSF52540">
    <property type="entry name" value="P-loop containing nucleoside triphosphate hydrolases"/>
    <property type="match status" value="1"/>
</dbReference>
<dbReference type="InterPro" id="IPR050625">
    <property type="entry name" value="ParA/MinD_ATPase"/>
</dbReference>
<feature type="compositionally biased region" description="Low complexity" evidence="1">
    <location>
        <begin position="124"/>
        <end position="138"/>
    </location>
</feature>
<dbReference type="SUPFAM" id="SSF56112">
    <property type="entry name" value="Protein kinase-like (PK-like)"/>
    <property type="match status" value="1"/>
</dbReference>
<dbReference type="RefSeq" id="WP_052701300.1">
    <property type="nucleotide sequence ID" value="NZ_BAABDR010000043.1"/>
</dbReference>
<evidence type="ECO:0000313" key="4">
    <source>
        <dbReference type="Proteomes" id="UP000756710"/>
    </source>
</evidence>
<dbReference type="InterPro" id="IPR011009">
    <property type="entry name" value="Kinase-like_dom_sf"/>
</dbReference>
<feature type="region of interest" description="Disordered" evidence="1">
    <location>
        <begin position="882"/>
        <end position="942"/>
    </location>
</feature>
<feature type="region of interest" description="Disordered" evidence="1">
    <location>
        <begin position="567"/>
        <end position="594"/>
    </location>
</feature>
<dbReference type="GO" id="GO:0051782">
    <property type="term" value="P:negative regulation of cell division"/>
    <property type="evidence" value="ECO:0007669"/>
    <property type="project" value="TreeGrafter"/>
</dbReference>
<dbReference type="PANTHER" id="PTHR43384:SF14">
    <property type="entry name" value="ESX-1 SECRETION-ASSOCIATED PROTEIN ESPI"/>
    <property type="match status" value="1"/>
</dbReference>
<evidence type="ECO:0000313" key="3">
    <source>
        <dbReference type="EMBL" id="MBP2068297.1"/>
    </source>
</evidence>
<dbReference type="Proteomes" id="UP000756710">
    <property type="component" value="Unassembled WGS sequence"/>
</dbReference>
<proteinExistence type="predicted"/>
<reference evidence="2" key="1">
    <citation type="submission" date="2014-05" db="EMBL/GenBank/DDBJ databases">
        <authorList>
            <person name="Horn Fabian"/>
        </authorList>
    </citation>
    <scope>NUCLEOTIDE SEQUENCE</scope>
</reference>
<dbReference type="GO" id="GO:0009898">
    <property type="term" value="C:cytoplasmic side of plasma membrane"/>
    <property type="evidence" value="ECO:0007669"/>
    <property type="project" value="TreeGrafter"/>
</dbReference>
<feature type="compositionally biased region" description="Acidic residues" evidence="1">
    <location>
        <begin position="67"/>
        <end position="78"/>
    </location>
</feature>
<keyword evidence="4" id="KW-1185">Reference proteome</keyword>
<feature type="compositionally biased region" description="Low complexity" evidence="1">
    <location>
        <begin position="892"/>
        <end position="910"/>
    </location>
</feature>